<keyword evidence="1" id="KW-0732">Signal</keyword>
<feature type="signal peptide" evidence="1">
    <location>
        <begin position="1"/>
        <end position="19"/>
    </location>
</feature>
<dbReference type="AlphaFoldDB" id="A0A2P7QVX4"/>
<dbReference type="Proteomes" id="UP000241167">
    <property type="component" value="Unassembled WGS sequence"/>
</dbReference>
<evidence type="ECO:0000313" key="2">
    <source>
        <dbReference type="EMBL" id="PSJ42116.1"/>
    </source>
</evidence>
<dbReference type="InterPro" id="IPR001969">
    <property type="entry name" value="Aspartic_peptidase_AS"/>
</dbReference>
<proteinExistence type="predicted"/>
<dbReference type="RefSeq" id="WP_106512284.1">
    <property type="nucleotide sequence ID" value="NZ_PXYI01000002.1"/>
</dbReference>
<reference evidence="2 3" key="1">
    <citation type="submission" date="2018-03" db="EMBL/GenBank/DDBJ databases">
        <title>The draft genome of Sphingosinicella sp. GL-C-18.</title>
        <authorList>
            <person name="Liu L."/>
            <person name="Li L."/>
            <person name="Liang L."/>
            <person name="Zhang X."/>
            <person name="Wang T."/>
        </authorList>
    </citation>
    <scope>NUCLEOTIDE SEQUENCE [LARGE SCALE GENOMIC DNA]</scope>
    <source>
        <strain evidence="2 3">GL-C-18</strain>
    </source>
</reference>
<name>A0A2P7QVX4_9SPHN</name>
<gene>
    <name evidence="2" type="ORF">C7I55_07725</name>
</gene>
<dbReference type="EMBL" id="PXYI01000002">
    <property type="protein sequence ID" value="PSJ42116.1"/>
    <property type="molecule type" value="Genomic_DNA"/>
</dbReference>
<sequence>MPRASSHILLSLLSDAALACAGLIGIAPAPAAASAAVEADALDAAILSARIGATAPLEGLLAGADLEPAARALGEAQLAAIRRGGAGPAAALARYFALSDPDRGRRARAHEIATEVAFSAEEYAEAMRQADAFLSLKPDRPAKQLDSMRQTRQVAAILAAAPVQSVSRIEAALSTQGARDKVGLLRVPMKIGAAQAQAQAVVDTGANLSVVSAATARRLGLRMLDGEAAVGNSIGSDVPVRIGIAAQVDVAGATLHNVPFAVLADSALDFPMVPGGYAIEAIVGLPVLRALGRVTFGPGERLTVEAAPNRPAAAPNLLLIGNDPYAEVVIAGRPHPLFVDSGAVSSVLYRRFAAERPDLRPADAGKTQGKGGVGGTTTVRVANLGPLPVAIGGAAAEMKTIDVELADDANAEERYGVLGNDILRAFRSVTFDFRRGTLEAEPR</sequence>
<organism evidence="2 3">
    <name type="scientific">Allosphingosinicella deserti</name>
    <dbReference type="NCBI Taxonomy" id="2116704"/>
    <lineage>
        <taxon>Bacteria</taxon>
        <taxon>Pseudomonadati</taxon>
        <taxon>Pseudomonadota</taxon>
        <taxon>Alphaproteobacteria</taxon>
        <taxon>Sphingomonadales</taxon>
        <taxon>Sphingomonadaceae</taxon>
        <taxon>Allosphingosinicella</taxon>
    </lineage>
</organism>
<keyword evidence="3" id="KW-1185">Reference proteome</keyword>
<dbReference type="PROSITE" id="PS00141">
    <property type="entry name" value="ASP_PROTEASE"/>
    <property type="match status" value="1"/>
</dbReference>
<dbReference type="Gene3D" id="2.40.70.10">
    <property type="entry name" value="Acid Proteases"/>
    <property type="match status" value="2"/>
</dbReference>
<evidence type="ECO:0008006" key="4">
    <source>
        <dbReference type="Google" id="ProtNLM"/>
    </source>
</evidence>
<dbReference type="InterPro" id="IPR021109">
    <property type="entry name" value="Peptidase_aspartic_dom_sf"/>
</dbReference>
<dbReference type="GO" id="GO:0006508">
    <property type="term" value="P:proteolysis"/>
    <property type="evidence" value="ECO:0007669"/>
    <property type="project" value="InterPro"/>
</dbReference>
<dbReference type="Pfam" id="PF13650">
    <property type="entry name" value="Asp_protease_2"/>
    <property type="match status" value="1"/>
</dbReference>
<feature type="chain" id="PRO_5015104075" description="Peptidase A2 domain-containing protein" evidence="1">
    <location>
        <begin position="20"/>
        <end position="443"/>
    </location>
</feature>
<protein>
    <recommendedName>
        <fullName evidence="4">Peptidase A2 domain-containing protein</fullName>
    </recommendedName>
</protein>
<evidence type="ECO:0000256" key="1">
    <source>
        <dbReference type="SAM" id="SignalP"/>
    </source>
</evidence>
<dbReference type="SUPFAM" id="SSF50630">
    <property type="entry name" value="Acid proteases"/>
    <property type="match status" value="2"/>
</dbReference>
<accession>A0A2P7QVX4</accession>
<evidence type="ECO:0000313" key="3">
    <source>
        <dbReference type="Proteomes" id="UP000241167"/>
    </source>
</evidence>
<comment type="caution">
    <text evidence="2">The sequence shown here is derived from an EMBL/GenBank/DDBJ whole genome shotgun (WGS) entry which is preliminary data.</text>
</comment>
<dbReference type="OrthoDB" id="7538892at2"/>
<dbReference type="GO" id="GO:0004190">
    <property type="term" value="F:aspartic-type endopeptidase activity"/>
    <property type="evidence" value="ECO:0007669"/>
    <property type="project" value="InterPro"/>
</dbReference>